<accession>A0A0A3ITA7</accession>
<keyword evidence="3" id="KW-1185">Reference proteome</keyword>
<evidence type="ECO:0000313" key="3">
    <source>
        <dbReference type="Proteomes" id="UP000030416"/>
    </source>
</evidence>
<comment type="caution">
    <text evidence="2">The sequence shown here is derived from an EMBL/GenBank/DDBJ whole genome shotgun (WGS) entry which is preliminary data.</text>
</comment>
<sequence length="155" mass="18422">MKEKVNVWLEDEESGSNQNTTNPESESTIFDLRSEEAKAYYEFQQDLNTDHLYGLSPINIARLYIFAGYEKKYDVQYALYTDREEYIMWSKEEHIEIPESERGSFELYRNIEEGTFIETSDHTGYIKFFIEGELMGFQMIKNEDGIWQVSFMPLQ</sequence>
<name>A0A0A3ITA7_9BACL</name>
<dbReference type="Proteomes" id="UP000030416">
    <property type="component" value="Unassembled WGS sequence"/>
</dbReference>
<dbReference type="STRING" id="1384049.CD29_12960"/>
<dbReference type="EMBL" id="JPVN01000014">
    <property type="protein sequence ID" value="KGR78057.1"/>
    <property type="molecule type" value="Genomic_DNA"/>
</dbReference>
<feature type="compositionally biased region" description="Polar residues" evidence="1">
    <location>
        <begin position="15"/>
        <end position="27"/>
    </location>
</feature>
<organism evidence="2 3">
    <name type="scientific">Ureibacillus manganicus DSM 26584</name>
    <dbReference type="NCBI Taxonomy" id="1384049"/>
    <lineage>
        <taxon>Bacteria</taxon>
        <taxon>Bacillati</taxon>
        <taxon>Bacillota</taxon>
        <taxon>Bacilli</taxon>
        <taxon>Bacillales</taxon>
        <taxon>Caryophanaceae</taxon>
        <taxon>Ureibacillus</taxon>
    </lineage>
</organism>
<evidence type="ECO:0000256" key="1">
    <source>
        <dbReference type="SAM" id="MobiDB-lite"/>
    </source>
</evidence>
<feature type="region of interest" description="Disordered" evidence="1">
    <location>
        <begin position="1"/>
        <end position="27"/>
    </location>
</feature>
<proteinExistence type="predicted"/>
<reference evidence="2 3" key="1">
    <citation type="submission" date="2014-02" db="EMBL/GenBank/DDBJ databases">
        <title>Draft genome sequence of Lysinibacillus manganicus DSM 26584T.</title>
        <authorList>
            <person name="Zhang F."/>
            <person name="Wang G."/>
            <person name="Zhang L."/>
        </authorList>
    </citation>
    <scope>NUCLEOTIDE SEQUENCE [LARGE SCALE GENOMIC DNA]</scope>
    <source>
        <strain evidence="2 3">DSM 26584</strain>
    </source>
</reference>
<evidence type="ECO:0000313" key="2">
    <source>
        <dbReference type="EMBL" id="KGR78057.1"/>
    </source>
</evidence>
<dbReference type="AlphaFoldDB" id="A0A0A3ITA7"/>
<gene>
    <name evidence="2" type="ORF">CD29_12960</name>
</gene>
<protein>
    <submittedName>
        <fullName evidence="2">Uncharacterized protein</fullName>
    </submittedName>
</protein>
<dbReference type="eggNOG" id="ENOG50332HG">
    <property type="taxonomic scope" value="Bacteria"/>
</dbReference>